<dbReference type="InterPro" id="IPR002941">
    <property type="entry name" value="DNA_methylase_N4/N6"/>
</dbReference>
<dbReference type="InterPro" id="IPR001091">
    <property type="entry name" value="RM_Methyltransferase"/>
</dbReference>
<gene>
    <name evidence="5" type="ORF">LCGC14_0795610</name>
</gene>
<evidence type="ECO:0000313" key="5">
    <source>
        <dbReference type="EMBL" id="KKN34262.1"/>
    </source>
</evidence>
<proteinExistence type="predicted"/>
<comment type="caution">
    <text evidence="5">The sequence shown here is derived from an EMBL/GenBank/DDBJ whole genome shotgun (WGS) entry which is preliminary data.</text>
</comment>
<dbReference type="EMBL" id="LAZR01002117">
    <property type="protein sequence ID" value="KKN34262.1"/>
    <property type="molecule type" value="Genomic_DNA"/>
</dbReference>
<dbReference type="InterPro" id="IPR029063">
    <property type="entry name" value="SAM-dependent_MTases_sf"/>
</dbReference>
<reference evidence="5" key="1">
    <citation type="journal article" date="2015" name="Nature">
        <title>Complex archaea that bridge the gap between prokaryotes and eukaryotes.</title>
        <authorList>
            <person name="Spang A."/>
            <person name="Saw J.H."/>
            <person name="Jorgensen S.L."/>
            <person name="Zaremba-Niedzwiedzka K."/>
            <person name="Martijn J."/>
            <person name="Lind A.E."/>
            <person name="van Eijk R."/>
            <person name="Schleper C."/>
            <person name="Guy L."/>
            <person name="Ettema T.J."/>
        </authorList>
    </citation>
    <scope>NUCLEOTIDE SEQUENCE</scope>
</reference>
<evidence type="ECO:0000256" key="2">
    <source>
        <dbReference type="ARBA" id="ARBA00022679"/>
    </source>
</evidence>
<name>A0A0F9QB46_9ZZZZ</name>
<dbReference type="InterPro" id="IPR036086">
    <property type="entry name" value="ParB/Sulfiredoxin_sf"/>
</dbReference>
<dbReference type="SUPFAM" id="SSF110849">
    <property type="entry name" value="ParB/Sulfiredoxin"/>
    <property type="match status" value="1"/>
</dbReference>
<dbReference type="PIRSF" id="PIRSF036758">
    <property type="entry name" value="Aden_M_ParB"/>
    <property type="match status" value="1"/>
</dbReference>
<protein>
    <recommendedName>
        <fullName evidence="4">DNA methylase N-4/N-6 domain-containing protein</fullName>
    </recommendedName>
</protein>
<accession>A0A0F9QB46</accession>
<dbReference type="InterPro" id="IPR015840">
    <property type="entry name" value="DNA_MeTrfase_ParB"/>
</dbReference>
<dbReference type="PRINTS" id="PR00508">
    <property type="entry name" value="S21N4MTFRASE"/>
</dbReference>
<organism evidence="5">
    <name type="scientific">marine sediment metagenome</name>
    <dbReference type="NCBI Taxonomy" id="412755"/>
    <lineage>
        <taxon>unclassified sequences</taxon>
        <taxon>metagenomes</taxon>
        <taxon>ecological metagenomes</taxon>
    </lineage>
</organism>
<dbReference type="GO" id="GO:0008170">
    <property type="term" value="F:N-methyltransferase activity"/>
    <property type="evidence" value="ECO:0007669"/>
    <property type="project" value="InterPro"/>
</dbReference>
<dbReference type="SUPFAM" id="SSF53335">
    <property type="entry name" value="S-adenosyl-L-methionine-dependent methyltransferases"/>
    <property type="match status" value="1"/>
</dbReference>
<evidence type="ECO:0000256" key="3">
    <source>
        <dbReference type="SAM" id="MobiDB-lite"/>
    </source>
</evidence>
<keyword evidence="1" id="KW-0489">Methyltransferase</keyword>
<dbReference type="Gene3D" id="3.40.50.150">
    <property type="entry name" value="Vaccinia Virus protein VP39"/>
    <property type="match status" value="1"/>
</dbReference>
<feature type="region of interest" description="Disordered" evidence="3">
    <location>
        <begin position="1"/>
        <end position="24"/>
    </location>
</feature>
<sequence>MTRKRTPTKLSHLTADPKNARRHTPRNVGTIVSSLKAVGAARSIVIDERGRVLAGNATVEAAAKAGVLRVKVVDATGEELVAVRRTGLTRSQKVQLGIADNRTSDLSSFDGDRVRAFAGEGIELSAFFDEPELAALDDAVVVKPKPGKADPEKIPKARRTSIKAGHIFQLGTHRLVCGDCRDANVIASVAEHTTVPLVLTDPPYCSGGFQEAGRAAGTFGDIAADNLSTRGYVALIKDALLACHPQTIYIFTDWRMWNTLFDVVEGSGLAVRTMIVWDKETPGLGALWRSQHELIMFGSRKSNKRRKGQPANSNVLRVSRSGNVHHYTEKPVQLLTEILTGDACHAERHTIEILDPFLGSGSTIIAAEQLGRACLGIEVEPRYCQVTIDRWEQFTGKKATKIGAVEAKRRPAS</sequence>
<dbReference type="AlphaFoldDB" id="A0A0F9QB46"/>
<dbReference type="Pfam" id="PF01555">
    <property type="entry name" value="N6_N4_Mtase"/>
    <property type="match status" value="1"/>
</dbReference>
<dbReference type="GO" id="GO:0003677">
    <property type="term" value="F:DNA binding"/>
    <property type="evidence" value="ECO:0007669"/>
    <property type="project" value="InterPro"/>
</dbReference>
<keyword evidence="2" id="KW-0808">Transferase</keyword>
<feature type="domain" description="DNA methylase N-4/N-6" evidence="4">
    <location>
        <begin position="196"/>
        <end position="387"/>
    </location>
</feature>
<dbReference type="GO" id="GO:0032259">
    <property type="term" value="P:methylation"/>
    <property type="evidence" value="ECO:0007669"/>
    <property type="project" value="UniProtKB-KW"/>
</dbReference>
<evidence type="ECO:0000256" key="1">
    <source>
        <dbReference type="ARBA" id="ARBA00022603"/>
    </source>
</evidence>
<evidence type="ECO:0000259" key="4">
    <source>
        <dbReference type="Pfam" id="PF01555"/>
    </source>
</evidence>